<reference evidence="3 4" key="1">
    <citation type="journal article" date="2011" name="Stand. Genomic Sci.">
        <title>Complete genome sequence of Deinococcus maricopensis type strain (LB-34).</title>
        <authorList>
            <person name="Pukall R."/>
            <person name="Zeytun A."/>
            <person name="Lucas S."/>
            <person name="Lapidus A."/>
            <person name="Hammon N."/>
            <person name="Deshpande S."/>
            <person name="Nolan M."/>
            <person name="Cheng J.F."/>
            <person name="Pitluck S."/>
            <person name="Liolios K."/>
            <person name="Pagani I."/>
            <person name="Mikhailova N."/>
            <person name="Ivanova N."/>
            <person name="Mavromatis K."/>
            <person name="Pati A."/>
            <person name="Tapia R."/>
            <person name="Han C."/>
            <person name="Goodwin L."/>
            <person name="Chen A."/>
            <person name="Palaniappan K."/>
            <person name="Land M."/>
            <person name="Hauser L."/>
            <person name="Chang Y.J."/>
            <person name="Jeffries C.D."/>
            <person name="Brambilla E.M."/>
            <person name="Rohde M."/>
            <person name="Goker M."/>
            <person name="Detter J.C."/>
            <person name="Woyke T."/>
            <person name="Bristow J."/>
            <person name="Eisen J.A."/>
            <person name="Markowitz V."/>
            <person name="Hugenholtz P."/>
            <person name="Kyrpides N.C."/>
            <person name="Klenk H.P."/>
        </authorList>
    </citation>
    <scope>NUCLEOTIDE SEQUENCE [LARGE SCALE GENOMIC DNA]</scope>
    <source>
        <strain evidence="4">DSM 21211 / LMG 22137 / NRRL B-23946 / LB-34</strain>
    </source>
</reference>
<dbReference type="RefSeq" id="WP_013557680.1">
    <property type="nucleotide sequence ID" value="NC_014958.1"/>
</dbReference>
<dbReference type="InterPro" id="IPR000073">
    <property type="entry name" value="AB_hydrolase_1"/>
</dbReference>
<dbReference type="eggNOG" id="COG2267">
    <property type="taxonomic scope" value="Bacteria"/>
</dbReference>
<dbReference type="Proteomes" id="UP000008635">
    <property type="component" value="Chromosome"/>
</dbReference>
<keyword evidence="1 3" id="KW-0378">Hydrolase</keyword>
<dbReference type="EMBL" id="CP002454">
    <property type="protein sequence ID" value="ADV68175.1"/>
    <property type="molecule type" value="Genomic_DNA"/>
</dbReference>
<dbReference type="AlphaFoldDB" id="E8UAT6"/>
<dbReference type="HOGENOM" id="CLU_808713_0_0_0"/>
<dbReference type="OrthoDB" id="252464at2"/>
<gene>
    <name evidence="3" type="ordered locus">Deima_2541</name>
</gene>
<dbReference type="Pfam" id="PF00561">
    <property type="entry name" value="Abhydrolase_1"/>
    <property type="match status" value="1"/>
</dbReference>
<dbReference type="InterPro" id="IPR000639">
    <property type="entry name" value="Epox_hydrolase-like"/>
</dbReference>
<protein>
    <submittedName>
        <fullName evidence="3">Alpha/beta hydrolase fold protein</fullName>
    </submittedName>
</protein>
<evidence type="ECO:0000256" key="1">
    <source>
        <dbReference type="ARBA" id="ARBA00022801"/>
    </source>
</evidence>
<evidence type="ECO:0000313" key="3">
    <source>
        <dbReference type="EMBL" id="ADV68175.1"/>
    </source>
</evidence>
<feature type="domain" description="AB hydrolase-1" evidence="2">
    <location>
        <begin position="29"/>
        <end position="131"/>
    </location>
</feature>
<dbReference type="PANTHER" id="PTHR43798:SF31">
    <property type="entry name" value="AB HYDROLASE SUPERFAMILY PROTEIN YCLE"/>
    <property type="match status" value="1"/>
</dbReference>
<evidence type="ECO:0000313" key="4">
    <source>
        <dbReference type="Proteomes" id="UP000008635"/>
    </source>
</evidence>
<dbReference type="SUPFAM" id="SSF53474">
    <property type="entry name" value="alpha/beta-Hydrolases"/>
    <property type="match status" value="1"/>
</dbReference>
<dbReference type="PANTHER" id="PTHR43798">
    <property type="entry name" value="MONOACYLGLYCEROL LIPASE"/>
    <property type="match status" value="1"/>
</dbReference>
<dbReference type="STRING" id="709986.Deima_2541"/>
<dbReference type="Gene3D" id="3.40.50.1820">
    <property type="entry name" value="alpha/beta hydrolase"/>
    <property type="match status" value="1"/>
</dbReference>
<dbReference type="InterPro" id="IPR029058">
    <property type="entry name" value="AB_hydrolase_fold"/>
</dbReference>
<reference evidence="4" key="2">
    <citation type="submission" date="2011-01" db="EMBL/GenBank/DDBJ databases">
        <title>The complete genome of Deinococcus maricopensis DSM 21211.</title>
        <authorList>
            <consortium name="US DOE Joint Genome Institute (JGI-PGF)"/>
            <person name="Lucas S."/>
            <person name="Copeland A."/>
            <person name="Lapidus A."/>
            <person name="Goodwin L."/>
            <person name="Pitluck S."/>
            <person name="Kyrpides N."/>
            <person name="Mavromatis K."/>
            <person name="Pagani I."/>
            <person name="Ivanova N."/>
            <person name="Ovchinnikova G."/>
            <person name="Zeytun A."/>
            <person name="Detter J.C."/>
            <person name="Han C."/>
            <person name="Land M."/>
            <person name="Hauser L."/>
            <person name="Markowitz V."/>
            <person name="Cheng J.-F."/>
            <person name="Hugenholtz P."/>
            <person name="Woyke T."/>
            <person name="Wu D."/>
            <person name="Pukall R."/>
            <person name="Gehrich-Schroeter G."/>
            <person name="Brambilla E."/>
            <person name="Klenk H.-P."/>
            <person name="Eisen J.A."/>
        </authorList>
    </citation>
    <scope>NUCLEOTIDE SEQUENCE [LARGE SCALE GENOMIC DNA]</scope>
    <source>
        <strain evidence="4">DSM 21211 / LMG 22137 / NRRL B-23946 / LB-34</strain>
    </source>
</reference>
<proteinExistence type="predicted"/>
<keyword evidence="4" id="KW-1185">Reference proteome</keyword>
<dbReference type="KEGG" id="dmr:Deima_2541"/>
<dbReference type="GO" id="GO:0016787">
    <property type="term" value="F:hydrolase activity"/>
    <property type="evidence" value="ECO:0007669"/>
    <property type="project" value="UniProtKB-KW"/>
</dbReference>
<dbReference type="InterPro" id="IPR050266">
    <property type="entry name" value="AB_hydrolase_sf"/>
</dbReference>
<name>E8UAT6_DEIML</name>
<sequence length="356" mass="37472" precursor="true">MTILSRTIPTARLAVHVLERPAEGPPAGRVLLVHGNVSSSEFFRDLLQALPAGLHVVAPDLRGYGLSDPLPLDATRGLADFADDLHALMDALGWAGAHLLGWSLGGGVVLHATLERPSRVHTLTLVAPISPYGFGGTHGERGTPNAADFAGSGGGTVNAAFVAAIRDGDRSDAPGSPRDVLRNFYVHAAHFTFPPEREDALLNSMLQTRTGDDHYPGDATPSAHWPHTAPGTRGVANAFSPRFMHLARLADLRGGPPILWVRGEQDAIIGDASPLDLATLGQRGLIPGWPGDATHPPQPMLAQTRAVLAAYARGGAPVREVALDGVGHAPFLEAPAAFLDAFTEHLSAWTSSFRPS</sequence>
<evidence type="ECO:0000259" key="2">
    <source>
        <dbReference type="Pfam" id="PF00561"/>
    </source>
</evidence>
<dbReference type="PRINTS" id="PR00111">
    <property type="entry name" value="ABHYDROLASE"/>
</dbReference>
<dbReference type="PRINTS" id="PR00412">
    <property type="entry name" value="EPOXHYDRLASE"/>
</dbReference>
<accession>E8UAT6</accession>
<dbReference type="GO" id="GO:0016020">
    <property type="term" value="C:membrane"/>
    <property type="evidence" value="ECO:0007669"/>
    <property type="project" value="TreeGrafter"/>
</dbReference>
<organism evidence="3 4">
    <name type="scientific">Deinococcus maricopensis (strain DSM 21211 / LMG 22137 / NRRL B-23946 / LB-34)</name>
    <dbReference type="NCBI Taxonomy" id="709986"/>
    <lineage>
        <taxon>Bacteria</taxon>
        <taxon>Thermotogati</taxon>
        <taxon>Deinococcota</taxon>
        <taxon>Deinococci</taxon>
        <taxon>Deinococcales</taxon>
        <taxon>Deinococcaceae</taxon>
        <taxon>Deinococcus</taxon>
    </lineage>
</organism>